<dbReference type="OrthoDB" id="952271at2759"/>
<dbReference type="SUPFAM" id="SSF63411">
    <property type="entry name" value="LuxS/MPP-like metallohydrolase"/>
    <property type="match status" value="4"/>
</dbReference>
<feature type="compositionally biased region" description="Low complexity" evidence="7">
    <location>
        <begin position="114"/>
        <end position="125"/>
    </location>
</feature>
<keyword evidence="4" id="KW-0378">Hydrolase</keyword>
<gene>
    <name evidence="12" type="primary">IDE1</name>
    <name evidence="12" type="ORF">MPDQ_007523</name>
</gene>
<dbReference type="Pfam" id="PF05193">
    <property type="entry name" value="Peptidase_M16_C"/>
    <property type="match status" value="1"/>
</dbReference>
<evidence type="ECO:0000256" key="3">
    <source>
        <dbReference type="ARBA" id="ARBA00022723"/>
    </source>
</evidence>
<protein>
    <submittedName>
        <fullName evidence="12">Insulinase (Peptidase M16)</fullName>
    </submittedName>
</protein>
<dbReference type="Pfam" id="PF22456">
    <property type="entry name" value="PqqF-like_C_4"/>
    <property type="match status" value="1"/>
</dbReference>
<keyword evidence="13" id="KW-1185">Reference proteome</keyword>
<evidence type="ECO:0000259" key="8">
    <source>
        <dbReference type="Pfam" id="PF00675"/>
    </source>
</evidence>
<dbReference type="EMBL" id="VIFY01000008">
    <property type="protein sequence ID" value="TQB76602.1"/>
    <property type="molecule type" value="Genomic_DNA"/>
</dbReference>
<feature type="domain" description="Peptidase M16 middle/third" evidence="10">
    <location>
        <begin position="418"/>
        <end position="705"/>
    </location>
</feature>
<evidence type="ECO:0000256" key="1">
    <source>
        <dbReference type="ARBA" id="ARBA00007261"/>
    </source>
</evidence>
<dbReference type="AlphaFoldDB" id="A0A507R5C4"/>
<evidence type="ECO:0000256" key="6">
    <source>
        <dbReference type="ARBA" id="ARBA00023049"/>
    </source>
</evidence>
<reference evidence="12 13" key="1">
    <citation type="submission" date="2019-06" db="EMBL/GenBank/DDBJ databases">
        <title>Wine fermentation using esterase from Monascus purpureus.</title>
        <authorList>
            <person name="Geng C."/>
            <person name="Zhang Y."/>
        </authorList>
    </citation>
    <scope>NUCLEOTIDE SEQUENCE [LARGE SCALE GENOMIC DNA]</scope>
    <source>
        <strain evidence="12">HQ1</strain>
    </source>
</reference>
<dbReference type="GO" id="GO:0043171">
    <property type="term" value="P:peptide catabolic process"/>
    <property type="evidence" value="ECO:0007669"/>
    <property type="project" value="TreeGrafter"/>
</dbReference>
<keyword evidence="6" id="KW-0482">Metalloprotease</keyword>
<sequence length="1119" mass="127467">MSQIERITENLEKPELDDRSYRVIRLPNKLEALLVHDPDSDKASAAVNVNVGNFSDDDDMPGMAHAVEHLLFMGTHKYPVENAYNQFLTSHSGSSNAYTASTETNYFFEVSATSESSDQKSSGQSTPTESTDGSSFASNTNSTGSSSDGVGPLYGALDRFAQFFVSPLFLESTLDRELKAVDSENKKNLQSDLWRLMQLNKSLSNPKHPYHHFSTGNLHTLKEEPEKRGLDVRSEFIKFYEKHYSANRMKLAVLGRESLDELEQWVSELFSHVKNKDLPQNRWDGISPFLKEDMCTQVFAKPVMDTRSMDIYFPFLDEEYLYESHPSRYVSHLLGHEGPGSILAYIKAKGWANGLSAGAMPVCPGAAFFTVSVRLTKEGLKQHREVAKVIFEYISMIKEREPEQWIFDEMKNLAAVDFRFKQKTPASRFTSKLSSVMQKPLPREWLLSESLFRKFNPEKIKEALSYFRADNFRIIIVAPDYPGDWNCKEKWYGTEYKVEKVPEDFLADIRKALSSTPETRLPDLHMPHKNEFVPTRLSVEKKEVAEPAKTPKLIRHDDRVRLWFKKDDRFWVPKATVYVTLRNPLVWATPANLVKSKMYCELVRDALVEYSYDAELAGLDYHLSSSVFGLDVSVGGYNDKMSVLLEKVLTSMRDLVVDPDRFHVIKERMARAYHNSEYQQPFYQVGDYTRYLTSEKTWINEQYAAELPHIEPEDVAAFFPQLLQQTYIEVLAHGNLYKEDALKMTDSVEAILKSRPLPQSQWHVRRNLIIPPGGNFVYDRLLKDPANVNHCIEYYLFIGGFPDDVLRAKLLLFAQMTDEPAFDQLRSKEQLGYVVWSGARYSATTIGYRVIIQSERTARYLETRIDAFLTRFGETLEAMRDEEFEGHKRSVINKRLEKLKNLGSETGRFWSHIGSEYFDFLQHEKDAANVRALNKSDIVDFYKKYVDPQSPTRAKLSVHLNAQSGAHEAATDPQEQKSRLTSLLGKQLEDAGLTVDTACLGAAFEKPDVSIDDKDKILSIFGTFLVSELGLSEQQAKPVLEKAEQNLGQQLNQLAVTSVGKGSEEMTNSSHSNGVVKPTEPRKVTYITNVPEFKARLAVSAGPSPVTDLSEFEDFEPKL</sequence>
<dbReference type="Pfam" id="PF16187">
    <property type="entry name" value="Peptidase_M16_M"/>
    <property type="match status" value="1"/>
</dbReference>
<dbReference type="PANTHER" id="PTHR43690">
    <property type="entry name" value="NARDILYSIN"/>
    <property type="match status" value="1"/>
</dbReference>
<dbReference type="InterPro" id="IPR011765">
    <property type="entry name" value="Pept_M16_N"/>
</dbReference>
<name>A0A507R5C4_MONPU</name>
<evidence type="ECO:0000256" key="7">
    <source>
        <dbReference type="SAM" id="MobiDB-lite"/>
    </source>
</evidence>
<feature type="domain" description="Peptidase M16 C-terminal" evidence="9">
    <location>
        <begin position="233"/>
        <end position="412"/>
    </location>
</feature>
<accession>A0A507R5C4</accession>
<dbReference type="Proteomes" id="UP000319663">
    <property type="component" value="Unassembled WGS sequence"/>
</dbReference>
<evidence type="ECO:0000259" key="11">
    <source>
        <dbReference type="Pfam" id="PF22456"/>
    </source>
</evidence>
<dbReference type="Pfam" id="PF00675">
    <property type="entry name" value="Peptidase_M16"/>
    <property type="match status" value="1"/>
</dbReference>
<dbReference type="GO" id="GO:0005739">
    <property type="term" value="C:mitochondrion"/>
    <property type="evidence" value="ECO:0007669"/>
    <property type="project" value="TreeGrafter"/>
</dbReference>
<dbReference type="InterPro" id="IPR050626">
    <property type="entry name" value="Peptidase_M16"/>
</dbReference>
<evidence type="ECO:0000313" key="12">
    <source>
        <dbReference type="EMBL" id="TQB76602.1"/>
    </source>
</evidence>
<organism evidence="12 13">
    <name type="scientific">Monascus purpureus</name>
    <name type="common">Red mold</name>
    <name type="synonym">Monascus anka</name>
    <dbReference type="NCBI Taxonomy" id="5098"/>
    <lineage>
        <taxon>Eukaryota</taxon>
        <taxon>Fungi</taxon>
        <taxon>Dikarya</taxon>
        <taxon>Ascomycota</taxon>
        <taxon>Pezizomycotina</taxon>
        <taxon>Eurotiomycetes</taxon>
        <taxon>Eurotiomycetidae</taxon>
        <taxon>Eurotiales</taxon>
        <taxon>Aspergillaceae</taxon>
        <taxon>Monascus</taxon>
    </lineage>
</organism>
<evidence type="ECO:0000259" key="10">
    <source>
        <dbReference type="Pfam" id="PF16187"/>
    </source>
</evidence>
<dbReference type="InterPro" id="IPR007863">
    <property type="entry name" value="Peptidase_M16_C"/>
</dbReference>
<comment type="caution">
    <text evidence="12">The sequence shown here is derived from an EMBL/GenBank/DDBJ whole genome shotgun (WGS) entry which is preliminary data.</text>
</comment>
<dbReference type="Gene3D" id="3.30.830.10">
    <property type="entry name" value="Metalloenzyme, LuxS/M16 peptidase-like"/>
    <property type="match status" value="4"/>
</dbReference>
<evidence type="ECO:0000256" key="5">
    <source>
        <dbReference type="ARBA" id="ARBA00022833"/>
    </source>
</evidence>
<evidence type="ECO:0000259" key="9">
    <source>
        <dbReference type="Pfam" id="PF05193"/>
    </source>
</evidence>
<dbReference type="InterPro" id="IPR054734">
    <property type="entry name" value="PqqF-like_C_4"/>
</dbReference>
<dbReference type="PANTHER" id="PTHR43690:SF18">
    <property type="entry name" value="INSULIN-DEGRADING ENZYME-RELATED"/>
    <property type="match status" value="1"/>
</dbReference>
<evidence type="ECO:0000256" key="4">
    <source>
        <dbReference type="ARBA" id="ARBA00022801"/>
    </source>
</evidence>
<dbReference type="GO" id="GO:0005829">
    <property type="term" value="C:cytosol"/>
    <property type="evidence" value="ECO:0007669"/>
    <property type="project" value="TreeGrafter"/>
</dbReference>
<feature type="region of interest" description="Disordered" evidence="7">
    <location>
        <begin position="114"/>
        <end position="148"/>
    </location>
</feature>
<dbReference type="InterPro" id="IPR032632">
    <property type="entry name" value="Peptidase_M16_M"/>
</dbReference>
<evidence type="ECO:0000313" key="13">
    <source>
        <dbReference type="Proteomes" id="UP000319663"/>
    </source>
</evidence>
<feature type="domain" description="Peptidase M16 N-terminal" evidence="8">
    <location>
        <begin position="33"/>
        <end position="207"/>
    </location>
</feature>
<feature type="domain" description="Coenzyme PQQ synthesis protein F-like C-terminal lobe" evidence="11">
    <location>
        <begin position="812"/>
        <end position="910"/>
    </location>
</feature>
<evidence type="ECO:0000256" key="2">
    <source>
        <dbReference type="ARBA" id="ARBA00022670"/>
    </source>
</evidence>
<keyword evidence="5" id="KW-0862">Zinc</keyword>
<feature type="compositionally biased region" description="Low complexity" evidence="7">
    <location>
        <begin position="133"/>
        <end position="147"/>
    </location>
</feature>
<comment type="similarity">
    <text evidence="1">Belongs to the peptidase M16 family.</text>
</comment>
<keyword evidence="3" id="KW-0479">Metal-binding</keyword>
<dbReference type="GO" id="GO:0051603">
    <property type="term" value="P:proteolysis involved in protein catabolic process"/>
    <property type="evidence" value="ECO:0007669"/>
    <property type="project" value="TreeGrafter"/>
</dbReference>
<dbReference type="STRING" id="5098.A0A507R5C4"/>
<dbReference type="InterPro" id="IPR011249">
    <property type="entry name" value="Metalloenz_LuxS/M16"/>
</dbReference>
<keyword evidence="2" id="KW-0645">Protease</keyword>
<dbReference type="FunFam" id="3.30.830.10:FF:000003">
    <property type="entry name" value="Insulin-degrading enzyme"/>
    <property type="match status" value="1"/>
</dbReference>
<dbReference type="GO" id="GO:0004222">
    <property type="term" value="F:metalloendopeptidase activity"/>
    <property type="evidence" value="ECO:0007669"/>
    <property type="project" value="TreeGrafter"/>
</dbReference>
<proteinExistence type="inferred from homology"/>
<dbReference type="GO" id="GO:0046872">
    <property type="term" value="F:metal ion binding"/>
    <property type="evidence" value="ECO:0007669"/>
    <property type="project" value="UniProtKB-KW"/>
</dbReference>
<dbReference type="FunFam" id="3.30.830.10:FF:000005">
    <property type="entry name" value="nardilysin isoform X1"/>
    <property type="match status" value="1"/>
</dbReference>